<comment type="cofactor">
    <cofactor evidence="1">
        <name>Mg(2+)</name>
        <dbReference type="ChEBI" id="CHEBI:18420"/>
    </cofactor>
</comment>
<dbReference type="PANTHER" id="PTHR11839">
    <property type="entry name" value="UDP/ADP-SUGAR PYROPHOSPHATASE"/>
    <property type="match status" value="1"/>
</dbReference>
<dbReference type="GO" id="GO:0016787">
    <property type="term" value="F:hydrolase activity"/>
    <property type="evidence" value="ECO:0007669"/>
    <property type="project" value="UniProtKB-KW"/>
</dbReference>
<evidence type="ECO:0000256" key="2">
    <source>
        <dbReference type="ARBA" id="ARBA00022801"/>
    </source>
</evidence>
<dbReference type="Proteomes" id="UP000473648">
    <property type="component" value="Unassembled WGS sequence"/>
</dbReference>
<dbReference type="PANTHER" id="PTHR11839:SF18">
    <property type="entry name" value="NUDIX HYDROLASE DOMAIN-CONTAINING PROTEIN"/>
    <property type="match status" value="1"/>
</dbReference>
<dbReference type="GO" id="GO:0006753">
    <property type="term" value="P:nucleoside phosphate metabolic process"/>
    <property type="evidence" value="ECO:0007669"/>
    <property type="project" value="TreeGrafter"/>
</dbReference>
<evidence type="ECO:0000313" key="4">
    <source>
        <dbReference type="EMBL" id="MQM72148.1"/>
    </source>
</evidence>
<evidence type="ECO:0000313" key="5">
    <source>
        <dbReference type="Proteomes" id="UP000473648"/>
    </source>
</evidence>
<accession>A0A6L5GPT4</accession>
<proteinExistence type="predicted"/>
<dbReference type="PROSITE" id="PS51462">
    <property type="entry name" value="NUDIX"/>
    <property type="match status" value="1"/>
</dbReference>
<dbReference type="InterPro" id="IPR015797">
    <property type="entry name" value="NUDIX_hydrolase-like_dom_sf"/>
</dbReference>
<evidence type="ECO:0000256" key="1">
    <source>
        <dbReference type="ARBA" id="ARBA00001946"/>
    </source>
</evidence>
<dbReference type="AlphaFoldDB" id="A0A6L5GPT4"/>
<gene>
    <name evidence="4" type="ORF">FRC53_01695</name>
</gene>
<keyword evidence="5" id="KW-1185">Reference proteome</keyword>
<dbReference type="SUPFAM" id="SSF55811">
    <property type="entry name" value="Nudix"/>
    <property type="match status" value="1"/>
</dbReference>
<sequence>MSHNKPNTQPNLKWELLKTEHLVQDEWIDFRRLTYRMPDGSIFTPYYNYSRRNYVVIVASDEAGRFLCVRQYRQGIGEVTTEFPAGGIEKAKDADDVSEDAALAAAKRELQEETGYTSDDWRHLLTIPSDATISDNYAHIYRAKNCRRVSGQDLDETEFLNAALLSKDEIENLIQTGGFQQAVHVMAWLLAERQA</sequence>
<dbReference type="GO" id="GO:0019693">
    <property type="term" value="P:ribose phosphate metabolic process"/>
    <property type="evidence" value="ECO:0007669"/>
    <property type="project" value="TreeGrafter"/>
</dbReference>
<dbReference type="CDD" id="cd03424">
    <property type="entry name" value="NUDIX_ADPRase_Nudt5_UGPPase_Nudt14"/>
    <property type="match status" value="1"/>
</dbReference>
<dbReference type="InterPro" id="IPR000086">
    <property type="entry name" value="NUDIX_hydrolase_dom"/>
</dbReference>
<protein>
    <submittedName>
        <fullName evidence="4">NUDIX hydrolase</fullName>
    </submittedName>
</protein>
<organism evidence="4 5">
    <name type="scientific">Candidatus Pseudoramibacter fermentans</name>
    <dbReference type="NCBI Taxonomy" id="2594427"/>
    <lineage>
        <taxon>Bacteria</taxon>
        <taxon>Bacillati</taxon>
        <taxon>Bacillota</taxon>
        <taxon>Clostridia</taxon>
        <taxon>Eubacteriales</taxon>
        <taxon>Eubacteriaceae</taxon>
        <taxon>Pseudoramibacter</taxon>
    </lineage>
</organism>
<name>A0A6L5GPT4_9FIRM</name>
<dbReference type="Pfam" id="PF00293">
    <property type="entry name" value="NUDIX"/>
    <property type="match status" value="1"/>
</dbReference>
<evidence type="ECO:0000259" key="3">
    <source>
        <dbReference type="PROSITE" id="PS51462"/>
    </source>
</evidence>
<reference evidence="4" key="1">
    <citation type="journal article" date="2020" name="Appl. Environ. Microbiol.">
        <title>Medium-Chain Fatty Acid Synthesis by 'Candidatus Weimeria bifida' gen. nov., sp. nov., and 'Candidatus Pseudoramibacter fermentans' sp. nov.</title>
        <authorList>
            <person name="Scarborough M.J."/>
            <person name="Myers K.S."/>
            <person name="Donohue T.J."/>
            <person name="Noguera D.R."/>
        </authorList>
    </citation>
    <scope>NUCLEOTIDE SEQUENCE</scope>
    <source>
        <strain evidence="4">EUB1.1</strain>
    </source>
</reference>
<dbReference type="EMBL" id="VOGB01000003">
    <property type="protein sequence ID" value="MQM72148.1"/>
    <property type="molecule type" value="Genomic_DNA"/>
</dbReference>
<feature type="domain" description="Nudix hydrolase" evidence="3">
    <location>
        <begin position="49"/>
        <end position="187"/>
    </location>
</feature>
<dbReference type="Gene3D" id="3.90.79.10">
    <property type="entry name" value="Nucleoside Triphosphate Pyrophosphohydrolase"/>
    <property type="match status" value="1"/>
</dbReference>
<keyword evidence="2 4" id="KW-0378">Hydrolase</keyword>
<comment type="caution">
    <text evidence="4">The sequence shown here is derived from an EMBL/GenBank/DDBJ whole genome shotgun (WGS) entry which is preliminary data.</text>
</comment>